<dbReference type="EMBL" id="JADFTT010000753">
    <property type="protein sequence ID" value="KAG5758823.1"/>
    <property type="molecule type" value="Genomic_DNA"/>
</dbReference>
<evidence type="ECO:0000313" key="2">
    <source>
        <dbReference type="EMBL" id="KAG5758823.1"/>
    </source>
</evidence>
<feature type="non-terminal residue" evidence="2">
    <location>
        <position position="179"/>
    </location>
</feature>
<name>A0A9P7HMW5_9HYPO</name>
<dbReference type="PANTHER" id="PTHR46599">
    <property type="entry name" value="PIGGYBAC TRANSPOSABLE ELEMENT-DERIVED PROTEIN 4"/>
    <property type="match status" value="1"/>
</dbReference>
<dbReference type="InterPro" id="IPR029526">
    <property type="entry name" value="PGBD"/>
</dbReference>
<dbReference type="OrthoDB" id="5096864at2759"/>
<dbReference type="AlphaFoldDB" id="A0A9P7HMW5"/>
<proteinExistence type="predicted"/>
<feature type="domain" description="PiggyBac transposable element-derived protein" evidence="1">
    <location>
        <begin position="69"/>
        <end position="174"/>
    </location>
</feature>
<evidence type="ECO:0000313" key="3">
    <source>
        <dbReference type="Proteomes" id="UP000750502"/>
    </source>
</evidence>
<reference evidence="2" key="1">
    <citation type="journal article" date="2020" name="bioRxiv">
        <title>Historical genomics reveals the evolutionary mechanisms behind multiple outbreaks of the host-specific coffee wilt pathogen Fusarium xylarioides.</title>
        <authorList>
            <person name="Peck D."/>
            <person name="Nowell R.W."/>
            <person name="Flood J."/>
            <person name="Ryan M.J."/>
            <person name="Barraclough T.G."/>
        </authorList>
    </citation>
    <scope>NUCLEOTIDE SEQUENCE</scope>
    <source>
        <strain evidence="2">IMI 127659i</strain>
    </source>
</reference>
<accession>A0A9P7HMW5</accession>
<gene>
    <name evidence="2" type="ORF">H9Q72_013048</name>
</gene>
<dbReference type="PANTHER" id="PTHR46599:SF3">
    <property type="entry name" value="PIGGYBAC TRANSPOSABLE ELEMENT-DERIVED PROTEIN 4"/>
    <property type="match status" value="1"/>
</dbReference>
<organism evidence="2 3">
    <name type="scientific">Fusarium xylarioides</name>
    <dbReference type="NCBI Taxonomy" id="221167"/>
    <lineage>
        <taxon>Eukaryota</taxon>
        <taxon>Fungi</taxon>
        <taxon>Dikarya</taxon>
        <taxon>Ascomycota</taxon>
        <taxon>Pezizomycotina</taxon>
        <taxon>Sordariomycetes</taxon>
        <taxon>Hypocreomycetidae</taxon>
        <taxon>Hypocreales</taxon>
        <taxon>Nectriaceae</taxon>
        <taxon>Fusarium</taxon>
        <taxon>Fusarium fujikuroi species complex</taxon>
    </lineage>
</organism>
<protein>
    <recommendedName>
        <fullName evidence="1">PiggyBac transposable element-derived protein domain-containing protein</fullName>
    </recommendedName>
</protein>
<dbReference type="Pfam" id="PF13843">
    <property type="entry name" value="DDE_Tnp_1_7"/>
    <property type="match status" value="1"/>
</dbReference>
<keyword evidence="3" id="KW-1185">Reference proteome</keyword>
<comment type="caution">
    <text evidence="2">The sequence shown here is derived from an EMBL/GenBank/DDBJ whole genome shotgun (WGS) entry which is preliminary data.</text>
</comment>
<sequence>MDYEFAGRQNEENHVPSFIIAIENAALESHFDSTFAPNEETTDEAGVNEQFVPLRIPFRDGECLTEDFDPVSLFKEFVPENTVFSWVSWTNQTARTVRGLGWIDTTVPEVYTWLGLLIYMGIHKEEAIRDYWKSSTYDEEVPLHLPTRYMPRDRFLDLNLFIRPYDPDSIDPQATDFRK</sequence>
<evidence type="ECO:0000259" key="1">
    <source>
        <dbReference type="Pfam" id="PF13843"/>
    </source>
</evidence>
<dbReference type="Proteomes" id="UP000750502">
    <property type="component" value="Unassembled WGS sequence"/>
</dbReference>
<reference evidence="2" key="2">
    <citation type="submission" date="2020-10" db="EMBL/GenBank/DDBJ databases">
        <authorList>
            <person name="Peck L.D."/>
            <person name="Nowell R.W."/>
            <person name="Flood J."/>
            <person name="Ryan M.J."/>
            <person name="Barraclough T.G."/>
        </authorList>
    </citation>
    <scope>NUCLEOTIDE SEQUENCE</scope>
    <source>
        <strain evidence="2">IMI 127659i</strain>
    </source>
</reference>